<dbReference type="PANTHER" id="PTHR33365">
    <property type="entry name" value="YALI0B05434P"/>
    <property type="match status" value="1"/>
</dbReference>
<feature type="transmembrane region" description="Helical" evidence="2">
    <location>
        <begin position="46"/>
        <end position="72"/>
    </location>
</feature>
<dbReference type="PANTHER" id="PTHR33365:SF13">
    <property type="entry name" value="TAT PATHWAY SIGNAL SEQUENCE"/>
    <property type="match status" value="1"/>
</dbReference>
<dbReference type="EMBL" id="CP090174">
    <property type="protein sequence ID" value="UJO24800.1"/>
    <property type="molecule type" value="Genomic_DNA"/>
</dbReference>
<comment type="similarity">
    <text evidence="1">Belongs to the ustYa family.</text>
</comment>
<accession>A0A9Q8PLU5</accession>
<dbReference type="Proteomes" id="UP000756132">
    <property type="component" value="Chromosome 12"/>
</dbReference>
<keyword evidence="2" id="KW-0812">Transmembrane</keyword>
<evidence type="ECO:0000256" key="1">
    <source>
        <dbReference type="ARBA" id="ARBA00035112"/>
    </source>
</evidence>
<sequence>MPSQGRGMAAVPLLSSFSPFRDNEQDDDEKPSETRSVAKPAVKYSVFWVALMCCSIGLAIGVTLGAGAATVYNRRNTTKSCLSHTSSASPVTRDIDVNYHIQQFEGHFMQENIYRQKGRPEVDEAWEALGINYRAVRVPSEVAPEVGLAADQVQINEKYGGGFPANVEGLHHLHCLNLLRKGLYYNFGYYKDLGEGAFQNEDHIVQKHISHCVDIIRQQLMCTVDIGVLGQVWYQPGGDDPYPKAFVDFNTKHVCRNYEDIRKWAEVRQLPEDVPDDYLAPPIPGAKIHDGIP</sequence>
<organism evidence="3 4">
    <name type="scientific">Passalora fulva</name>
    <name type="common">Tomato leaf mold</name>
    <name type="synonym">Cladosporium fulvum</name>
    <dbReference type="NCBI Taxonomy" id="5499"/>
    <lineage>
        <taxon>Eukaryota</taxon>
        <taxon>Fungi</taxon>
        <taxon>Dikarya</taxon>
        <taxon>Ascomycota</taxon>
        <taxon>Pezizomycotina</taxon>
        <taxon>Dothideomycetes</taxon>
        <taxon>Dothideomycetidae</taxon>
        <taxon>Mycosphaerellales</taxon>
        <taxon>Mycosphaerellaceae</taxon>
        <taxon>Fulvia</taxon>
    </lineage>
</organism>
<dbReference type="OrthoDB" id="3687641at2759"/>
<dbReference type="AlphaFoldDB" id="A0A9Q8PLU5"/>
<keyword evidence="2" id="KW-0472">Membrane</keyword>
<reference evidence="3" key="1">
    <citation type="submission" date="2021-12" db="EMBL/GenBank/DDBJ databases">
        <authorList>
            <person name="Zaccaron A."/>
            <person name="Stergiopoulos I."/>
        </authorList>
    </citation>
    <scope>NUCLEOTIDE SEQUENCE</scope>
    <source>
        <strain evidence="3">Race5_Kim</strain>
    </source>
</reference>
<dbReference type="Pfam" id="PF11807">
    <property type="entry name" value="UstYa"/>
    <property type="match status" value="1"/>
</dbReference>
<dbReference type="RefSeq" id="XP_047769166.1">
    <property type="nucleotide sequence ID" value="XM_047912896.1"/>
</dbReference>
<keyword evidence="4" id="KW-1185">Reference proteome</keyword>
<evidence type="ECO:0000313" key="3">
    <source>
        <dbReference type="EMBL" id="UJO24800.1"/>
    </source>
</evidence>
<dbReference type="GeneID" id="71993626"/>
<evidence type="ECO:0008006" key="5">
    <source>
        <dbReference type="Google" id="ProtNLM"/>
    </source>
</evidence>
<proteinExistence type="inferred from homology"/>
<evidence type="ECO:0000256" key="2">
    <source>
        <dbReference type="SAM" id="Phobius"/>
    </source>
</evidence>
<gene>
    <name evidence="3" type="ORF">CLAFUR5_13748</name>
</gene>
<dbReference type="InterPro" id="IPR021765">
    <property type="entry name" value="UstYa-like"/>
</dbReference>
<protein>
    <recommendedName>
        <fullName evidence="5">Tat pathway signal sequence</fullName>
    </recommendedName>
</protein>
<dbReference type="GO" id="GO:0043386">
    <property type="term" value="P:mycotoxin biosynthetic process"/>
    <property type="evidence" value="ECO:0007669"/>
    <property type="project" value="InterPro"/>
</dbReference>
<keyword evidence="2" id="KW-1133">Transmembrane helix</keyword>
<dbReference type="KEGG" id="ffu:CLAFUR5_13748"/>
<name>A0A9Q8PLU5_PASFU</name>
<reference evidence="3" key="2">
    <citation type="journal article" date="2022" name="Microb. Genom.">
        <title>A chromosome-scale genome assembly of the tomato pathogen Cladosporium fulvum reveals a compartmentalized genome architecture and the presence of a dispensable chromosome.</title>
        <authorList>
            <person name="Zaccaron A.Z."/>
            <person name="Chen L.H."/>
            <person name="Samaras A."/>
            <person name="Stergiopoulos I."/>
        </authorList>
    </citation>
    <scope>NUCLEOTIDE SEQUENCE</scope>
    <source>
        <strain evidence="3">Race5_Kim</strain>
    </source>
</reference>
<evidence type="ECO:0000313" key="4">
    <source>
        <dbReference type="Proteomes" id="UP000756132"/>
    </source>
</evidence>